<evidence type="ECO:0000256" key="8">
    <source>
        <dbReference type="ARBA" id="ARBA00023163"/>
    </source>
</evidence>
<dbReference type="PANTHER" id="PTHR37461">
    <property type="entry name" value="ANTI-SIGMA-K FACTOR RSKA"/>
    <property type="match status" value="1"/>
</dbReference>
<comment type="subcellular location">
    <subcellularLocation>
        <location evidence="2">Cell membrane</location>
    </subcellularLocation>
    <subcellularLocation>
        <location evidence="1">Membrane</location>
        <topology evidence="1">Single-pass membrane protein</topology>
    </subcellularLocation>
</comment>
<evidence type="ECO:0000256" key="10">
    <source>
        <dbReference type="ARBA" id="ARBA00030803"/>
    </source>
</evidence>
<dbReference type="InterPro" id="IPR041916">
    <property type="entry name" value="Anti_sigma_zinc_sf"/>
</dbReference>
<dbReference type="GO" id="GO:0005886">
    <property type="term" value="C:plasma membrane"/>
    <property type="evidence" value="ECO:0007669"/>
    <property type="project" value="UniProtKB-SubCell"/>
</dbReference>
<evidence type="ECO:0000313" key="14">
    <source>
        <dbReference type="EMBL" id="PWC06956.1"/>
    </source>
</evidence>
<keyword evidence="6" id="KW-0805">Transcription regulation</keyword>
<keyword evidence="7 12" id="KW-0472">Membrane</keyword>
<evidence type="ECO:0000256" key="4">
    <source>
        <dbReference type="ARBA" id="ARBA00022692"/>
    </source>
</evidence>
<keyword evidence="8" id="KW-0804">Transcription</keyword>
<dbReference type="AlphaFoldDB" id="A0A2U1TDK4"/>
<sequence>MNDDTTNNDDLTVGEPSDASSLAALYALGALDVDDTARFEEHLASSTEAQADVVGFEATADLLSTGVEPPASLKASIMASIATLPQLPAEAETPAVKTASPRAVDTDEPVQRQASTPAPSTGSPAGQSARVSKAEHKARARWYSRPAAALAAAAALVAVFLGANALTSALNNGNGLTEALRLAHIEAQPDVARETIRLTNITDEKQVTATLVWSGALAESVFIVDGLASLPEDKTYELWYIGEDGPISAGVFNTHRAGESWRVLEGSMAAGDAVGVTVEPAGGSEQPTTDPLIVIHTT</sequence>
<dbReference type="EMBL" id="QEFB01000007">
    <property type="protein sequence ID" value="PWC06956.1"/>
    <property type="molecule type" value="Genomic_DNA"/>
</dbReference>
<keyword evidence="4 12" id="KW-0812">Transmembrane</keyword>
<evidence type="ECO:0000256" key="1">
    <source>
        <dbReference type="ARBA" id="ARBA00004167"/>
    </source>
</evidence>
<reference evidence="15" key="1">
    <citation type="submission" date="2018-04" db="EMBL/GenBank/DDBJ databases">
        <authorList>
            <person name="Liu S."/>
            <person name="Wang Z."/>
            <person name="Li J."/>
        </authorList>
    </citation>
    <scope>NUCLEOTIDE SEQUENCE [LARGE SCALE GENOMIC DNA]</scope>
    <source>
        <strain evidence="15">622</strain>
    </source>
</reference>
<evidence type="ECO:0000256" key="7">
    <source>
        <dbReference type="ARBA" id="ARBA00023136"/>
    </source>
</evidence>
<name>A0A2U1TDK4_9MICO</name>
<dbReference type="Proteomes" id="UP000244962">
    <property type="component" value="Unassembled WGS sequence"/>
</dbReference>
<dbReference type="PANTHER" id="PTHR37461:SF1">
    <property type="entry name" value="ANTI-SIGMA-K FACTOR RSKA"/>
    <property type="match status" value="1"/>
</dbReference>
<evidence type="ECO:0000313" key="15">
    <source>
        <dbReference type="Proteomes" id="UP000244962"/>
    </source>
</evidence>
<feature type="transmembrane region" description="Helical" evidence="12">
    <location>
        <begin position="147"/>
        <end position="166"/>
    </location>
</feature>
<organism evidence="14 15">
    <name type="scientific">Mycetocola zhujimingii</name>
    <dbReference type="NCBI Taxonomy" id="2079792"/>
    <lineage>
        <taxon>Bacteria</taxon>
        <taxon>Bacillati</taxon>
        <taxon>Actinomycetota</taxon>
        <taxon>Actinomycetes</taxon>
        <taxon>Micrococcales</taxon>
        <taxon>Microbacteriaceae</taxon>
        <taxon>Mycetocola</taxon>
    </lineage>
</organism>
<accession>A0A2U1TDK4</accession>
<dbReference type="GO" id="GO:0006417">
    <property type="term" value="P:regulation of translation"/>
    <property type="evidence" value="ECO:0007669"/>
    <property type="project" value="TreeGrafter"/>
</dbReference>
<evidence type="ECO:0000256" key="2">
    <source>
        <dbReference type="ARBA" id="ARBA00004236"/>
    </source>
</evidence>
<evidence type="ECO:0000256" key="5">
    <source>
        <dbReference type="ARBA" id="ARBA00022989"/>
    </source>
</evidence>
<keyword evidence="15" id="KW-1185">Reference proteome</keyword>
<evidence type="ECO:0000256" key="9">
    <source>
        <dbReference type="ARBA" id="ARBA00029829"/>
    </source>
</evidence>
<dbReference type="InterPro" id="IPR051474">
    <property type="entry name" value="Anti-sigma-K/W_factor"/>
</dbReference>
<dbReference type="Gene3D" id="1.10.10.1320">
    <property type="entry name" value="Anti-sigma factor, zinc-finger domain"/>
    <property type="match status" value="1"/>
</dbReference>
<dbReference type="Pfam" id="PF10099">
    <property type="entry name" value="RskA_C"/>
    <property type="match status" value="1"/>
</dbReference>
<keyword evidence="3" id="KW-1003">Cell membrane</keyword>
<feature type="region of interest" description="Disordered" evidence="11">
    <location>
        <begin position="91"/>
        <end position="134"/>
    </location>
</feature>
<evidence type="ECO:0000256" key="12">
    <source>
        <dbReference type="SAM" id="Phobius"/>
    </source>
</evidence>
<dbReference type="RefSeq" id="WP_108962829.1">
    <property type="nucleotide sequence ID" value="NZ_QEFB01000007.1"/>
</dbReference>
<proteinExistence type="predicted"/>
<evidence type="ECO:0000256" key="6">
    <source>
        <dbReference type="ARBA" id="ARBA00023015"/>
    </source>
</evidence>
<dbReference type="InterPro" id="IPR018764">
    <property type="entry name" value="RskA_C"/>
</dbReference>
<dbReference type="GO" id="GO:0016989">
    <property type="term" value="F:sigma factor antagonist activity"/>
    <property type="evidence" value="ECO:0007669"/>
    <property type="project" value="TreeGrafter"/>
</dbReference>
<evidence type="ECO:0000256" key="3">
    <source>
        <dbReference type="ARBA" id="ARBA00022475"/>
    </source>
</evidence>
<keyword evidence="5 12" id="KW-1133">Transmembrane helix</keyword>
<feature type="domain" description="Anti-sigma K factor RskA C-terminal" evidence="13">
    <location>
        <begin position="149"/>
        <end position="291"/>
    </location>
</feature>
<protein>
    <recommendedName>
        <fullName evidence="10">Regulator of SigK</fullName>
    </recommendedName>
    <alternativeName>
        <fullName evidence="9">Sigma-K anti-sigma factor RskA</fullName>
    </alternativeName>
</protein>
<evidence type="ECO:0000259" key="13">
    <source>
        <dbReference type="Pfam" id="PF10099"/>
    </source>
</evidence>
<comment type="caution">
    <text evidence="14">The sequence shown here is derived from an EMBL/GenBank/DDBJ whole genome shotgun (WGS) entry which is preliminary data.</text>
</comment>
<gene>
    <name evidence="14" type="ORF">DF223_08235</name>
</gene>
<feature type="compositionally biased region" description="Polar residues" evidence="11">
    <location>
        <begin position="112"/>
        <end position="130"/>
    </location>
</feature>
<evidence type="ECO:0000256" key="11">
    <source>
        <dbReference type="SAM" id="MobiDB-lite"/>
    </source>
</evidence>